<organism evidence="1 2">
    <name type="scientific">Malus domestica</name>
    <name type="common">Apple</name>
    <name type="synonym">Pyrus malus</name>
    <dbReference type="NCBI Taxonomy" id="3750"/>
    <lineage>
        <taxon>Eukaryota</taxon>
        <taxon>Viridiplantae</taxon>
        <taxon>Streptophyta</taxon>
        <taxon>Embryophyta</taxon>
        <taxon>Tracheophyta</taxon>
        <taxon>Spermatophyta</taxon>
        <taxon>Magnoliopsida</taxon>
        <taxon>eudicotyledons</taxon>
        <taxon>Gunneridae</taxon>
        <taxon>Pentapetalae</taxon>
        <taxon>rosids</taxon>
        <taxon>fabids</taxon>
        <taxon>Rosales</taxon>
        <taxon>Rosaceae</taxon>
        <taxon>Amygdaloideae</taxon>
        <taxon>Maleae</taxon>
        <taxon>Malus</taxon>
    </lineage>
</organism>
<comment type="caution">
    <text evidence="1">The sequence shown here is derived from an EMBL/GenBank/DDBJ whole genome shotgun (WGS) entry which is preliminary data.</text>
</comment>
<reference evidence="1 2" key="1">
    <citation type="submission" date="2018-10" db="EMBL/GenBank/DDBJ databases">
        <title>A high-quality apple genome assembly.</title>
        <authorList>
            <person name="Hu J."/>
        </authorList>
    </citation>
    <scope>NUCLEOTIDE SEQUENCE [LARGE SCALE GENOMIC DNA]</scope>
    <source>
        <strain evidence="2">cv. HFTH1</strain>
        <tissue evidence="1">Young leaf</tissue>
    </source>
</reference>
<evidence type="ECO:0000313" key="1">
    <source>
        <dbReference type="EMBL" id="RXI03417.1"/>
    </source>
</evidence>
<dbReference type="Proteomes" id="UP000290289">
    <property type="component" value="Chromosome 3"/>
</dbReference>
<protein>
    <submittedName>
        <fullName evidence="1">Uncharacterized protein</fullName>
    </submittedName>
</protein>
<dbReference type="EMBL" id="RDQH01000329">
    <property type="protein sequence ID" value="RXI03417.1"/>
    <property type="molecule type" value="Genomic_DNA"/>
</dbReference>
<keyword evidence="2" id="KW-1185">Reference proteome</keyword>
<name>A0A498K815_MALDO</name>
<gene>
    <name evidence="1" type="ORF">DVH24_004069</name>
</gene>
<evidence type="ECO:0000313" key="2">
    <source>
        <dbReference type="Proteomes" id="UP000290289"/>
    </source>
</evidence>
<proteinExistence type="predicted"/>
<sequence>MAVNPFHPSPPILDHDTVWQKYSLFAEVLSGGKKAEYFERLRWECPLRYDEGLSIFAGLPVRWGWRLTYIGVSLTTSSNAIPLPCLSTLKKWSVVSGSRDSENDASSIFEKAIMLGVWLSRFGGRCLFDFGASNLVGSVVSNLSKGWACLLVYLATKHKG</sequence>
<accession>A0A498K815</accession>
<dbReference type="AlphaFoldDB" id="A0A498K815"/>